<dbReference type="Pfam" id="PF00665">
    <property type="entry name" value="rve"/>
    <property type="match status" value="1"/>
</dbReference>
<name>A0ABQ4XLF1_9ASTR</name>
<feature type="region of interest" description="Disordered" evidence="1">
    <location>
        <begin position="183"/>
        <end position="238"/>
    </location>
</feature>
<accession>A0ABQ4XLF1</accession>
<dbReference type="InterPro" id="IPR012337">
    <property type="entry name" value="RNaseH-like_sf"/>
</dbReference>
<gene>
    <name evidence="3" type="ORF">Tco_0680229</name>
</gene>
<dbReference type="EMBL" id="BQNB010009593">
    <property type="protein sequence ID" value="GJS65665.1"/>
    <property type="molecule type" value="Genomic_DNA"/>
</dbReference>
<feature type="compositionally biased region" description="Polar residues" evidence="1">
    <location>
        <begin position="184"/>
        <end position="200"/>
    </location>
</feature>
<dbReference type="PANTHER" id="PTHR42648">
    <property type="entry name" value="TRANSPOSASE, PUTATIVE-RELATED"/>
    <property type="match status" value="1"/>
</dbReference>
<evidence type="ECO:0000256" key="1">
    <source>
        <dbReference type="SAM" id="MobiDB-lite"/>
    </source>
</evidence>
<dbReference type="Proteomes" id="UP001151760">
    <property type="component" value="Unassembled WGS sequence"/>
</dbReference>
<protein>
    <submittedName>
        <fullName evidence="3">Retrovirus-related pol polyprotein from transposon TNT 1-94</fullName>
    </submittedName>
</protein>
<dbReference type="InterPro" id="IPR036397">
    <property type="entry name" value="RNaseH_sf"/>
</dbReference>
<comment type="caution">
    <text evidence="3">The sequence shown here is derived from an EMBL/GenBank/DDBJ whole genome shotgun (WGS) entry which is preliminary data.</text>
</comment>
<dbReference type="PROSITE" id="PS50994">
    <property type="entry name" value="INTEGRASE"/>
    <property type="match status" value="1"/>
</dbReference>
<dbReference type="Gene3D" id="3.30.420.10">
    <property type="entry name" value="Ribonuclease H-like superfamily/Ribonuclease H"/>
    <property type="match status" value="1"/>
</dbReference>
<dbReference type="InterPro" id="IPR057670">
    <property type="entry name" value="SH3_retrovirus"/>
</dbReference>
<sequence length="238" mass="27233">MDLCGPMRIQSINGRKYILVIVDDYSWFTWVKFPRSNDEVPEFEIKFPKMIQVRLNATVRTIRIDNGTEFFNQTLRAYYEDTGISHQTSVARTPQQNSVVERRIQTLVEAARTMLIFSKARDSEDIGKLNPKADIRIFVSYSPTKKAFRIYNKRTHLITKTIHVDFDEMAAMASEQFKLADSTGIPSSTHIDQDAPSPNNDPFFGVPIPELNSKESSSRDVIPTNVHSVNQPPEHLNK</sequence>
<evidence type="ECO:0000313" key="4">
    <source>
        <dbReference type="Proteomes" id="UP001151760"/>
    </source>
</evidence>
<feature type="domain" description="Integrase catalytic" evidence="2">
    <location>
        <begin position="1"/>
        <end position="171"/>
    </location>
</feature>
<evidence type="ECO:0000259" key="2">
    <source>
        <dbReference type="PROSITE" id="PS50994"/>
    </source>
</evidence>
<dbReference type="SUPFAM" id="SSF53098">
    <property type="entry name" value="Ribonuclease H-like"/>
    <property type="match status" value="1"/>
</dbReference>
<dbReference type="InterPro" id="IPR001584">
    <property type="entry name" value="Integrase_cat-core"/>
</dbReference>
<organism evidence="3 4">
    <name type="scientific">Tanacetum coccineum</name>
    <dbReference type="NCBI Taxonomy" id="301880"/>
    <lineage>
        <taxon>Eukaryota</taxon>
        <taxon>Viridiplantae</taxon>
        <taxon>Streptophyta</taxon>
        <taxon>Embryophyta</taxon>
        <taxon>Tracheophyta</taxon>
        <taxon>Spermatophyta</taxon>
        <taxon>Magnoliopsida</taxon>
        <taxon>eudicotyledons</taxon>
        <taxon>Gunneridae</taxon>
        <taxon>Pentapetalae</taxon>
        <taxon>asterids</taxon>
        <taxon>campanulids</taxon>
        <taxon>Asterales</taxon>
        <taxon>Asteraceae</taxon>
        <taxon>Asteroideae</taxon>
        <taxon>Anthemideae</taxon>
        <taxon>Anthemidinae</taxon>
        <taxon>Tanacetum</taxon>
    </lineage>
</organism>
<reference evidence="3" key="2">
    <citation type="submission" date="2022-01" db="EMBL/GenBank/DDBJ databases">
        <authorList>
            <person name="Yamashiro T."/>
            <person name="Shiraishi A."/>
            <person name="Satake H."/>
            <person name="Nakayama K."/>
        </authorList>
    </citation>
    <scope>NUCLEOTIDE SEQUENCE</scope>
</reference>
<evidence type="ECO:0000313" key="3">
    <source>
        <dbReference type="EMBL" id="GJS65665.1"/>
    </source>
</evidence>
<reference evidence="3" key="1">
    <citation type="journal article" date="2022" name="Int. J. Mol. Sci.">
        <title>Draft Genome of Tanacetum Coccineum: Genomic Comparison of Closely Related Tanacetum-Family Plants.</title>
        <authorList>
            <person name="Yamashiro T."/>
            <person name="Shiraishi A."/>
            <person name="Nakayama K."/>
            <person name="Satake H."/>
        </authorList>
    </citation>
    <scope>NUCLEOTIDE SEQUENCE</scope>
</reference>
<keyword evidence="4" id="KW-1185">Reference proteome</keyword>
<proteinExistence type="predicted"/>
<dbReference type="PANTHER" id="PTHR42648:SF21">
    <property type="entry name" value="CYSTEINE-RICH RLK (RECEPTOR-LIKE PROTEIN KINASE) 8"/>
    <property type="match status" value="1"/>
</dbReference>
<dbReference type="InterPro" id="IPR039537">
    <property type="entry name" value="Retrotran_Ty1/copia-like"/>
</dbReference>
<dbReference type="Pfam" id="PF25597">
    <property type="entry name" value="SH3_retrovirus"/>
    <property type="match status" value="1"/>
</dbReference>